<dbReference type="Gene3D" id="3.40.50.620">
    <property type="entry name" value="HUPs"/>
    <property type="match status" value="1"/>
</dbReference>
<keyword evidence="6" id="KW-0648">Protein biosynthesis</keyword>
<dbReference type="SUPFAM" id="SSF52374">
    <property type="entry name" value="Nucleotidylyl transferase"/>
    <property type="match status" value="1"/>
</dbReference>
<evidence type="ECO:0000256" key="2">
    <source>
        <dbReference type="ARBA" id="ARBA00022598"/>
    </source>
</evidence>
<dbReference type="Gene3D" id="3.10.290.10">
    <property type="entry name" value="RNA-binding S4 domain"/>
    <property type="match status" value="1"/>
</dbReference>
<dbReference type="GO" id="GO:0004831">
    <property type="term" value="F:tyrosine-tRNA ligase activity"/>
    <property type="evidence" value="ECO:0007669"/>
    <property type="project" value="UniProtKB-EC"/>
</dbReference>
<organism evidence="11">
    <name type="scientific">marine metagenome</name>
    <dbReference type="NCBI Taxonomy" id="408172"/>
    <lineage>
        <taxon>unclassified sequences</taxon>
        <taxon>metagenomes</taxon>
        <taxon>ecological metagenomes</taxon>
    </lineage>
</organism>
<evidence type="ECO:0000256" key="9">
    <source>
        <dbReference type="ARBA" id="ARBA00048248"/>
    </source>
</evidence>
<dbReference type="FunFam" id="1.10.240.10:FF:000001">
    <property type="entry name" value="Tyrosine--tRNA ligase"/>
    <property type="match status" value="1"/>
</dbReference>
<dbReference type="PROSITE" id="PS50889">
    <property type="entry name" value="S4"/>
    <property type="match status" value="1"/>
</dbReference>
<evidence type="ECO:0000256" key="8">
    <source>
        <dbReference type="ARBA" id="ARBA00033323"/>
    </source>
</evidence>
<evidence type="ECO:0000256" key="6">
    <source>
        <dbReference type="ARBA" id="ARBA00022917"/>
    </source>
</evidence>
<dbReference type="Pfam" id="PF00579">
    <property type="entry name" value="tRNA-synt_1b"/>
    <property type="match status" value="1"/>
</dbReference>
<dbReference type="GO" id="GO:0005829">
    <property type="term" value="C:cytosol"/>
    <property type="evidence" value="ECO:0007669"/>
    <property type="project" value="TreeGrafter"/>
</dbReference>
<dbReference type="AlphaFoldDB" id="A0A381TL05"/>
<dbReference type="Gene3D" id="1.10.240.10">
    <property type="entry name" value="Tyrosyl-Transfer RNA Synthetase"/>
    <property type="match status" value="1"/>
</dbReference>
<evidence type="ECO:0000313" key="11">
    <source>
        <dbReference type="EMBL" id="SVA16464.1"/>
    </source>
</evidence>
<evidence type="ECO:0000256" key="4">
    <source>
        <dbReference type="ARBA" id="ARBA00022840"/>
    </source>
</evidence>
<evidence type="ECO:0000256" key="3">
    <source>
        <dbReference type="ARBA" id="ARBA00022741"/>
    </source>
</evidence>
<keyword evidence="2" id="KW-0436">Ligase</keyword>
<dbReference type="GO" id="GO:0005524">
    <property type="term" value="F:ATP binding"/>
    <property type="evidence" value="ECO:0007669"/>
    <property type="project" value="UniProtKB-KW"/>
</dbReference>
<keyword evidence="5" id="KW-0694">RNA-binding</keyword>
<dbReference type="InterPro" id="IPR024088">
    <property type="entry name" value="Tyr-tRNA-ligase_bac-type"/>
</dbReference>
<gene>
    <name evidence="11" type="ORF">METZ01_LOCUS69318</name>
</gene>
<evidence type="ECO:0000256" key="5">
    <source>
        <dbReference type="ARBA" id="ARBA00022884"/>
    </source>
</evidence>
<dbReference type="InterPro" id="IPR024107">
    <property type="entry name" value="Tyr-tRNA-ligase_bac_1"/>
</dbReference>
<dbReference type="Pfam" id="PF22421">
    <property type="entry name" value="SYY_C-terminal"/>
    <property type="match status" value="1"/>
</dbReference>
<dbReference type="EC" id="6.1.1.1" evidence="1"/>
<dbReference type="InterPro" id="IPR036986">
    <property type="entry name" value="S4_RNA-bd_sf"/>
</dbReference>
<dbReference type="EMBL" id="UINC01004731">
    <property type="protein sequence ID" value="SVA16464.1"/>
    <property type="molecule type" value="Genomic_DNA"/>
</dbReference>
<dbReference type="PANTHER" id="PTHR11766">
    <property type="entry name" value="TYROSYL-TRNA SYNTHETASE"/>
    <property type="match status" value="1"/>
</dbReference>
<feature type="domain" description="Tyrosine--tRNA ligase SYY-like C-terminal" evidence="10">
    <location>
        <begin position="363"/>
        <end position="433"/>
    </location>
</feature>
<dbReference type="HAMAP" id="MF_02006">
    <property type="entry name" value="Tyr_tRNA_synth_type1"/>
    <property type="match status" value="1"/>
</dbReference>
<dbReference type="InterPro" id="IPR014729">
    <property type="entry name" value="Rossmann-like_a/b/a_fold"/>
</dbReference>
<dbReference type="CDD" id="cd00805">
    <property type="entry name" value="TyrRS_core"/>
    <property type="match status" value="1"/>
</dbReference>
<accession>A0A381TL05</accession>
<sequence length="437" mass="47787">MTTHTEFANVAEELEWRGALFDATPGALHALATEKVMCYNGFDPTASSLHIGNLVPIMGLVRLQRHGHTPIALVGGGTGMIGDPSGRVEERTLMSITQIDENVDAIRLQLEPFLDFNVKPNPARIVNNASWLRTTNLLEFLRDVGKHFTVNSMMGRESVKGRFDRDSGISFTEFSYQLLQAYDFLTLFEQEKVGFQTGGSDQWGNILGGVELIRKIHGANSDGRPRAHGIVYPLVVSSTGEKFGKSINGAPTLDPNQTSPYKLYQFFLNVADADVVPYTKLFTLLNQMHIGSLTEAVRVEPEKREAQRTLAEEVTRTVHGENGLVQALKVTKAFFGGDISALSADEMEDVLDGSTVTEINRDQLTGSGMKFSELAIAAGSGKSGGDVRRTVQQGGMSLNGEQIEDAGRAVLIDDLVDGRLMVIRRGRKNYAIVKLVD</sequence>
<evidence type="ECO:0000256" key="7">
    <source>
        <dbReference type="ARBA" id="ARBA00023146"/>
    </source>
</evidence>
<dbReference type="InterPro" id="IPR002305">
    <property type="entry name" value="aa-tRNA-synth_Ic"/>
</dbReference>
<dbReference type="SUPFAM" id="SSF55174">
    <property type="entry name" value="Alpha-L RNA-binding motif"/>
    <property type="match status" value="1"/>
</dbReference>
<dbReference type="GO" id="GO:0006437">
    <property type="term" value="P:tyrosyl-tRNA aminoacylation"/>
    <property type="evidence" value="ECO:0007669"/>
    <property type="project" value="InterPro"/>
</dbReference>
<dbReference type="PRINTS" id="PR01040">
    <property type="entry name" value="TRNASYNTHTYR"/>
</dbReference>
<proteinExistence type="inferred from homology"/>
<dbReference type="InterPro" id="IPR002307">
    <property type="entry name" value="Tyr-tRNA-ligase"/>
</dbReference>
<keyword evidence="4" id="KW-0067">ATP-binding</keyword>
<dbReference type="NCBIfam" id="TIGR00234">
    <property type="entry name" value="tyrS"/>
    <property type="match status" value="1"/>
</dbReference>
<keyword evidence="3" id="KW-0547">Nucleotide-binding</keyword>
<name>A0A381TL05_9ZZZZ</name>
<evidence type="ECO:0000256" key="1">
    <source>
        <dbReference type="ARBA" id="ARBA00013160"/>
    </source>
</evidence>
<dbReference type="PANTHER" id="PTHR11766:SF0">
    <property type="entry name" value="TYROSINE--TRNA LIGASE, MITOCHONDRIAL"/>
    <property type="match status" value="1"/>
</dbReference>
<reference evidence="11" key="1">
    <citation type="submission" date="2018-05" db="EMBL/GenBank/DDBJ databases">
        <authorList>
            <person name="Lanie J.A."/>
            <person name="Ng W.-L."/>
            <person name="Kazmierczak K.M."/>
            <person name="Andrzejewski T.M."/>
            <person name="Davidsen T.M."/>
            <person name="Wayne K.J."/>
            <person name="Tettelin H."/>
            <person name="Glass J.I."/>
            <person name="Rusch D."/>
            <person name="Podicherti R."/>
            <person name="Tsui H.-C.T."/>
            <person name="Winkler M.E."/>
        </authorList>
    </citation>
    <scope>NUCLEOTIDE SEQUENCE</scope>
</reference>
<keyword evidence="7" id="KW-0030">Aminoacyl-tRNA synthetase</keyword>
<protein>
    <recommendedName>
        <fullName evidence="1">tyrosine--tRNA ligase</fullName>
        <ecNumber evidence="1">6.1.1.1</ecNumber>
    </recommendedName>
    <alternativeName>
        <fullName evidence="8">Tyrosyl-tRNA synthetase</fullName>
    </alternativeName>
</protein>
<comment type="catalytic activity">
    <reaction evidence="9">
        <text>tRNA(Tyr) + L-tyrosine + ATP = L-tyrosyl-tRNA(Tyr) + AMP + diphosphate + H(+)</text>
        <dbReference type="Rhea" id="RHEA:10220"/>
        <dbReference type="Rhea" id="RHEA-COMP:9706"/>
        <dbReference type="Rhea" id="RHEA-COMP:9707"/>
        <dbReference type="ChEBI" id="CHEBI:15378"/>
        <dbReference type="ChEBI" id="CHEBI:30616"/>
        <dbReference type="ChEBI" id="CHEBI:33019"/>
        <dbReference type="ChEBI" id="CHEBI:58315"/>
        <dbReference type="ChEBI" id="CHEBI:78442"/>
        <dbReference type="ChEBI" id="CHEBI:78536"/>
        <dbReference type="ChEBI" id="CHEBI:456215"/>
        <dbReference type="EC" id="6.1.1.1"/>
    </reaction>
</comment>
<dbReference type="InterPro" id="IPR054608">
    <property type="entry name" value="SYY-like_C"/>
</dbReference>
<dbReference type="GO" id="GO:0003723">
    <property type="term" value="F:RNA binding"/>
    <property type="evidence" value="ECO:0007669"/>
    <property type="project" value="UniProtKB-KW"/>
</dbReference>
<evidence type="ECO:0000259" key="10">
    <source>
        <dbReference type="Pfam" id="PF22421"/>
    </source>
</evidence>